<organism evidence="1">
    <name type="scientific">uncultured Thermomicrobiales bacterium</name>
    <dbReference type="NCBI Taxonomy" id="1645740"/>
    <lineage>
        <taxon>Bacteria</taxon>
        <taxon>Pseudomonadati</taxon>
        <taxon>Thermomicrobiota</taxon>
        <taxon>Thermomicrobia</taxon>
        <taxon>Thermomicrobiales</taxon>
        <taxon>environmental samples</taxon>
    </lineage>
</organism>
<protein>
    <submittedName>
        <fullName evidence="1">Uncharacterized protein</fullName>
    </submittedName>
</protein>
<gene>
    <name evidence="1" type="ORF">AVDCRST_MAG59-3382</name>
</gene>
<sequence length="250" mass="26550">MTALAATLHDPAGRMLPLLKRHGAVLAAYAAAAVAATPETHPDVVGLLRASGANLLRGGPDIGRGRRDAVAAASRVADGDVLCVDFDRWLFWAETHPDELMAVPKRLAGRRPLPWYVAVGRSRRAWETHPAAQRACEAPTNRALSLAAGRTLDATAGCCWLAPEGVRLVLAASTEASNATDLEWPAIVLRHDPRRLGFVRVEGLAFETAAFHPREVAAAGGLAAWVAATYDRPQVWAARLRLAADSAAAL</sequence>
<accession>A0A6J4VBN3</accession>
<name>A0A6J4VBN3_9BACT</name>
<dbReference type="AlphaFoldDB" id="A0A6J4VBN3"/>
<proteinExistence type="predicted"/>
<feature type="non-terminal residue" evidence="1">
    <location>
        <position position="250"/>
    </location>
</feature>
<reference evidence="1" key="1">
    <citation type="submission" date="2020-02" db="EMBL/GenBank/DDBJ databases">
        <authorList>
            <person name="Meier V. D."/>
        </authorList>
    </citation>
    <scope>NUCLEOTIDE SEQUENCE</scope>
    <source>
        <strain evidence="1">AVDCRST_MAG59</strain>
    </source>
</reference>
<dbReference type="EMBL" id="CADCWF010000245">
    <property type="protein sequence ID" value="CAA9569696.1"/>
    <property type="molecule type" value="Genomic_DNA"/>
</dbReference>
<evidence type="ECO:0000313" key="1">
    <source>
        <dbReference type="EMBL" id="CAA9569696.1"/>
    </source>
</evidence>